<organism evidence="2 3">
    <name type="scientific">Desulfurobacterium atlanticum</name>
    <dbReference type="NCBI Taxonomy" id="240169"/>
    <lineage>
        <taxon>Bacteria</taxon>
        <taxon>Pseudomonadati</taxon>
        <taxon>Aquificota</taxon>
        <taxon>Aquificia</taxon>
        <taxon>Desulfurobacteriales</taxon>
        <taxon>Desulfurobacteriaceae</taxon>
        <taxon>Desulfurobacterium</taxon>
    </lineage>
</organism>
<evidence type="ECO:0000256" key="1">
    <source>
        <dbReference type="SAM" id="Phobius"/>
    </source>
</evidence>
<feature type="transmembrane region" description="Helical" evidence="1">
    <location>
        <begin position="35"/>
        <end position="56"/>
    </location>
</feature>
<feature type="transmembrane region" description="Helical" evidence="1">
    <location>
        <begin position="250"/>
        <end position="272"/>
    </location>
</feature>
<accession>A0A239A8U5</accession>
<keyword evidence="1" id="KW-0472">Membrane</keyword>
<gene>
    <name evidence="2" type="ORF">SAMN06265340_11627</name>
</gene>
<reference evidence="3" key="1">
    <citation type="submission" date="2017-06" db="EMBL/GenBank/DDBJ databases">
        <authorList>
            <person name="Varghese N."/>
            <person name="Submissions S."/>
        </authorList>
    </citation>
    <scope>NUCLEOTIDE SEQUENCE [LARGE SCALE GENOMIC DNA]</scope>
    <source>
        <strain evidence="3">DSM 15668</strain>
    </source>
</reference>
<keyword evidence="1" id="KW-1133">Transmembrane helix</keyword>
<evidence type="ECO:0000313" key="3">
    <source>
        <dbReference type="Proteomes" id="UP000198405"/>
    </source>
</evidence>
<protein>
    <recommendedName>
        <fullName evidence="4">Integral membrane protein, YkoY family</fullName>
    </recommendedName>
</protein>
<dbReference type="OrthoDB" id="9806211at2"/>
<feature type="transmembrane region" description="Helical" evidence="1">
    <location>
        <begin position="185"/>
        <end position="202"/>
    </location>
</feature>
<feature type="transmembrane region" description="Helical" evidence="1">
    <location>
        <begin position="309"/>
        <end position="326"/>
    </location>
</feature>
<dbReference type="RefSeq" id="WP_089323685.1">
    <property type="nucleotide sequence ID" value="NZ_FZOB01000016.1"/>
</dbReference>
<dbReference type="PANTHER" id="PTHR30238">
    <property type="entry name" value="MEMBRANE BOUND PREDICTED REDOX MODULATOR"/>
    <property type="match status" value="1"/>
</dbReference>
<sequence length="337" mass="37789">MKKDLRKLLVEFFVILGISWIVEFLYMGFRGVAEGTMLSFLEISLSFDNAVMNALVLSTMTPKWRKRFLTWGMLIAVFGMRFLFPVLIVSLTSNISFRDTLSLAFEHPDVYGKALEHSRPLILAFGGSFLLMVFIDWLFDAGKELHWIKIFEEKASKIAKLGEVKLIVALFVIFLIGILRNDEGITLSMVLGVLLFEIVHFVKNAVEYFKDKDIFSGDSGWASFLYLELLDASCSLDGTVGAFAITQNLIIITVGLSVGAFILRSLTVYFVNSGKLKTLPYLEHGAHWGIGGLGLLMLFELFFEIPEVVISSLALVFIVSSFYSSLKRGEKIVEKIG</sequence>
<dbReference type="Proteomes" id="UP000198405">
    <property type="component" value="Unassembled WGS sequence"/>
</dbReference>
<name>A0A239A8U5_9BACT</name>
<proteinExistence type="predicted"/>
<dbReference type="Pfam" id="PF04332">
    <property type="entry name" value="DUF475"/>
    <property type="match status" value="1"/>
</dbReference>
<dbReference type="AlphaFoldDB" id="A0A239A8U5"/>
<keyword evidence="3" id="KW-1185">Reference proteome</keyword>
<evidence type="ECO:0000313" key="2">
    <source>
        <dbReference type="EMBL" id="SNR91751.1"/>
    </source>
</evidence>
<feature type="transmembrane region" description="Helical" evidence="1">
    <location>
        <begin position="160"/>
        <end position="179"/>
    </location>
</feature>
<dbReference type="PANTHER" id="PTHR30238:SF4">
    <property type="entry name" value="SLL1022 PROTEIN"/>
    <property type="match status" value="1"/>
</dbReference>
<keyword evidence="1" id="KW-0812">Transmembrane</keyword>
<dbReference type="EMBL" id="FZOB01000016">
    <property type="protein sequence ID" value="SNR91751.1"/>
    <property type="molecule type" value="Genomic_DNA"/>
</dbReference>
<feature type="transmembrane region" description="Helical" evidence="1">
    <location>
        <begin position="68"/>
        <end position="91"/>
    </location>
</feature>
<evidence type="ECO:0008006" key="4">
    <source>
        <dbReference type="Google" id="ProtNLM"/>
    </source>
</evidence>
<feature type="transmembrane region" description="Helical" evidence="1">
    <location>
        <begin position="121"/>
        <end position="139"/>
    </location>
</feature>
<dbReference type="InterPro" id="IPR007427">
    <property type="entry name" value="DUF475"/>
</dbReference>
<feature type="transmembrane region" description="Helical" evidence="1">
    <location>
        <begin position="12"/>
        <end position="29"/>
    </location>
</feature>